<protein>
    <submittedName>
        <fullName evidence="2">Uncharacterized protein</fullName>
    </submittedName>
</protein>
<dbReference type="HOGENOM" id="CLU_162857_1_0_1"/>
<dbReference type="RefSeq" id="XP_007696736.1">
    <property type="nucleotide sequence ID" value="XM_007698546.1"/>
</dbReference>
<reference evidence="2 3" key="1">
    <citation type="journal article" date="2012" name="PLoS Pathog.">
        <title>Diverse lifestyles and strategies of plant pathogenesis encoded in the genomes of eighteen Dothideomycetes fungi.</title>
        <authorList>
            <person name="Ohm R.A."/>
            <person name="Feau N."/>
            <person name="Henrissat B."/>
            <person name="Schoch C.L."/>
            <person name="Horwitz B.A."/>
            <person name="Barry K.W."/>
            <person name="Condon B.J."/>
            <person name="Copeland A.C."/>
            <person name="Dhillon B."/>
            <person name="Glaser F."/>
            <person name="Hesse C.N."/>
            <person name="Kosti I."/>
            <person name="LaButti K."/>
            <person name="Lindquist E.A."/>
            <person name="Lucas S."/>
            <person name="Salamov A.A."/>
            <person name="Bradshaw R.E."/>
            <person name="Ciuffetti L."/>
            <person name="Hamelin R.C."/>
            <person name="Kema G.H.J."/>
            <person name="Lawrence C."/>
            <person name="Scott J.A."/>
            <person name="Spatafora J.W."/>
            <person name="Turgeon B.G."/>
            <person name="de Wit P.J.G.M."/>
            <person name="Zhong S."/>
            <person name="Goodwin S.B."/>
            <person name="Grigoriev I.V."/>
        </authorList>
    </citation>
    <scope>NUCLEOTIDE SEQUENCE [LARGE SCALE GENOMIC DNA]</scope>
    <source>
        <strain evidence="3">ND90Pr / ATCC 201652</strain>
    </source>
</reference>
<evidence type="ECO:0000256" key="1">
    <source>
        <dbReference type="SAM" id="MobiDB-lite"/>
    </source>
</evidence>
<evidence type="ECO:0000313" key="2">
    <source>
        <dbReference type="EMBL" id="EMD66957.1"/>
    </source>
</evidence>
<feature type="region of interest" description="Disordered" evidence="1">
    <location>
        <begin position="1"/>
        <end position="40"/>
    </location>
</feature>
<reference evidence="3" key="2">
    <citation type="journal article" date="2013" name="PLoS Genet.">
        <title>Comparative genome structure, secondary metabolite, and effector coding capacity across Cochliobolus pathogens.</title>
        <authorList>
            <person name="Condon B.J."/>
            <person name="Leng Y."/>
            <person name="Wu D."/>
            <person name="Bushley K.E."/>
            <person name="Ohm R.A."/>
            <person name="Otillar R."/>
            <person name="Martin J."/>
            <person name="Schackwitz W."/>
            <person name="Grimwood J."/>
            <person name="MohdZainudin N."/>
            <person name="Xue C."/>
            <person name="Wang R."/>
            <person name="Manning V.A."/>
            <person name="Dhillon B."/>
            <person name="Tu Z.J."/>
            <person name="Steffenson B.J."/>
            <person name="Salamov A."/>
            <person name="Sun H."/>
            <person name="Lowry S."/>
            <person name="LaButti K."/>
            <person name="Han J."/>
            <person name="Copeland A."/>
            <person name="Lindquist E."/>
            <person name="Barry K."/>
            <person name="Schmutz J."/>
            <person name="Baker S.E."/>
            <person name="Ciuffetti L.M."/>
            <person name="Grigoriev I.V."/>
            <person name="Zhong S."/>
            <person name="Turgeon B.G."/>
        </authorList>
    </citation>
    <scope>NUCLEOTIDE SEQUENCE [LARGE SCALE GENOMIC DNA]</scope>
    <source>
        <strain evidence="3">ND90Pr / ATCC 201652</strain>
    </source>
</reference>
<organism evidence="2 3">
    <name type="scientific">Cochliobolus sativus (strain ND90Pr / ATCC 201652)</name>
    <name type="common">Common root rot and spot blotch fungus</name>
    <name type="synonym">Bipolaris sorokiniana</name>
    <dbReference type="NCBI Taxonomy" id="665912"/>
    <lineage>
        <taxon>Eukaryota</taxon>
        <taxon>Fungi</taxon>
        <taxon>Dikarya</taxon>
        <taxon>Ascomycota</taxon>
        <taxon>Pezizomycotina</taxon>
        <taxon>Dothideomycetes</taxon>
        <taxon>Pleosporomycetidae</taxon>
        <taxon>Pleosporales</taxon>
        <taxon>Pleosporineae</taxon>
        <taxon>Pleosporaceae</taxon>
        <taxon>Bipolaris</taxon>
    </lineage>
</organism>
<dbReference type="GeneID" id="19133995"/>
<dbReference type="AlphaFoldDB" id="M2TDY8"/>
<gene>
    <name evidence="2" type="ORF">COCSADRAFT_196874</name>
</gene>
<dbReference type="EMBL" id="KB445639">
    <property type="protein sequence ID" value="EMD66957.1"/>
    <property type="molecule type" value="Genomic_DNA"/>
</dbReference>
<accession>M2TDY8</accession>
<dbReference type="Proteomes" id="UP000016934">
    <property type="component" value="Unassembled WGS sequence"/>
</dbReference>
<sequence length="72" mass="8064">SSRTSSNVTNHGINNEGNHWCTREAGSNDVNSNPYHYSNRDGSYYYSNSNIDQGSRYFNNGKGGAWYTPPPK</sequence>
<feature type="compositionally biased region" description="Polar residues" evidence="1">
    <location>
        <begin position="1"/>
        <end position="17"/>
    </location>
</feature>
<dbReference type="KEGG" id="bsc:COCSADRAFT_196874"/>
<feature type="non-terminal residue" evidence="2">
    <location>
        <position position="72"/>
    </location>
</feature>
<dbReference type="OrthoDB" id="5415522at2759"/>
<dbReference type="eggNOG" id="ENOG502S712">
    <property type="taxonomic scope" value="Eukaryota"/>
</dbReference>
<proteinExistence type="predicted"/>
<evidence type="ECO:0000313" key="3">
    <source>
        <dbReference type="Proteomes" id="UP000016934"/>
    </source>
</evidence>
<name>M2TDY8_COCSN</name>
<keyword evidence="3" id="KW-1185">Reference proteome</keyword>
<dbReference type="OMA" id="INNEGNH"/>